<dbReference type="RefSeq" id="XP_024702064.1">
    <property type="nucleotide sequence ID" value="XM_024842863.1"/>
</dbReference>
<dbReference type="InterPro" id="IPR001810">
    <property type="entry name" value="F-box_dom"/>
</dbReference>
<sequence>MSTIVQTQFSPSAKNPLCFAQSSSDASSLHGSISSLPNELLAYIFWNIEDYRLPYERQPPLQWLVLARVCRRWRDIIDTFLYRNLILRGRDECRHTQLLAAFHDRQHLRDYPRTLNLTLEGDTFSRDIAEIVDLLTSVREISVQADFDEPHRPLLEIITNMDPEKLFLRGFAFGPSVNMLFEVFRDMPSLRELHLTRWGWSRERKLHTGYTQNDNLLVGSDDLRQALPMERRRTAAFTVLNLQEPNTSARVTECLLYWPARLEELSMKFLCHSHYAVDYQTHSLQNLLSIHQQTLRKITIGVIPQSQGGIPDFSGFPCLEELNVSAYSILHDAEETPWTAYRKLATPSLRRLEIDFSTEEQHCESWTDYFEDQLDWTEDFLEIVAPGLHTSPPETRLRNVHINFNPKMPWRPMQLIWPWHWLIEATKVATPLGISLTYSTPGWTMEDYEQTQERMRRFNMMMGS</sequence>
<dbReference type="VEuPathDB" id="FungiDB:P170DRAFT_221593"/>
<accession>A0A2I2G1L0</accession>
<evidence type="ECO:0000313" key="2">
    <source>
        <dbReference type="EMBL" id="PLB46762.1"/>
    </source>
</evidence>
<dbReference type="PROSITE" id="PS50181">
    <property type="entry name" value="FBOX"/>
    <property type="match status" value="1"/>
</dbReference>
<evidence type="ECO:0000259" key="1">
    <source>
        <dbReference type="PROSITE" id="PS50181"/>
    </source>
</evidence>
<organism evidence="2 3">
    <name type="scientific">Aspergillus steynii IBT 23096</name>
    <dbReference type="NCBI Taxonomy" id="1392250"/>
    <lineage>
        <taxon>Eukaryota</taxon>
        <taxon>Fungi</taxon>
        <taxon>Dikarya</taxon>
        <taxon>Ascomycota</taxon>
        <taxon>Pezizomycotina</taxon>
        <taxon>Eurotiomycetes</taxon>
        <taxon>Eurotiomycetidae</taxon>
        <taxon>Eurotiales</taxon>
        <taxon>Aspergillaceae</taxon>
        <taxon>Aspergillus</taxon>
        <taxon>Aspergillus subgen. Circumdati</taxon>
    </lineage>
</organism>
<reference evidence="2 3" key="1">
    <citation type="submission" date="2016-12" db="EMBL/GenBank/DDBJ databases">
        <title>The genomes of Aspergillus section Nigri reveals drivers in fungal speciation.</title>
        <authorList>
            <consortium name="DOE Joint Genome Institute"/>
            <person name="Vesth T.C."/>
            <person name="Nybo J."/>
            <person name="Theobald S."/>
            <person name="Brandl J."/>
            <person name="Frisvad J.C."/>
            <person name="Nielsen K.F."/>
            <person name="Lyhne E.K."/>
            <person name="Kogle M.E."/>
            <person name="Kuo A."/>
            <person name="Riley R."/>
            <person name="Clum A."/>
            <person name="Nolan M."/>
            <person name="Lipzen A."/>
            <person name="Salamov A."/>
            <person name="Henrissat B."/>
            <person name="Wiebenga A."/>
            <person name="De Vries R.P."/>
            <person name="Grigoriev I.V."/>
            <person name="Mortensen U.H."/>
            <person name="Andersen M.R."/>
            <person name="Baker S.E."/>
        </authorList>
    </citation>
    <scope>NUCLEOTIDE SEQUENCE [LARGE SCALE GENOMIC DNA]</scope>
    <source>
        <strain evidence="2 3">IBT 23096</strain>
    </source>
</reference>
<dbReference type="GeneID" id="36550562"/>
<comment type="caution">
    <text evidence="2">The sequence shown here is derived from an EMBL/GenBank/DDBJ whole genome shotgun (WGS) entry which is preliminary data.</text>
</comment>
<dbReference type="Pfam" id="PF12937">
    <property type="entry name" value="F-box-like"/>
    <property type="match status" value="1"/>
</dbReference>
<dbReference type="OrthoDB" id="5139510at2759"/>
<proteinExistence type="predicted"/>
<dbReference type="Gene3D" id="1.20.1280.50">
    <property type="match status" value="1"/>
</dbReference>
<dbReference type="Proteomes" id="UP000234275">
    <property type="component" value="Unassembled WGS sequence"/>
</dbReference>
<dbReference type="InterPro" id="IPR036047">
    <property type="entry name" value="F-box-like_dom_sf"/>
</dbReference>
<dbReference type="SUPFAM" id="SSF81383">
    <property type="entry name" value="F-box domain"/>
    <property type="match status" value="1"/>
</dbReference>
<evidence type="ECO:0000313" key="3">
    <source>
        <dbReference type="Proteomes" id="UP000234275"/>
    </source>
</evidence>
<name>A0A2I2G1L0_9EURO</name>
<dbReference type="AlphaFoldDB" id="A0A2I2G1L0"/>
<feature type="domain" description="F-box" evidence="1">
    <location>
        <begin position="30"/>
        <end position="85"/>
    </location>
</feature>
<keyword evidence="3" id="KW-1185">Reference proteome</keyword>
<dbReference type="EMBL" id="MSFO01000006">
    <property type="protein sequence ID" value="PLB46762.1"/>
    <property type="molecule type" value="Genomic_DNA"/>
</dbReference>
<protein>
    <recommendedName>
        <fullName evidence="1">F-box domain-containing protein</fullName>
    </recommendedName>
</protein>
<gene>
    <name evidence="2" type="ORF">P170DRAFT_221593</name>
</gene>